<gene>
    <name evidence="2" type="ORF">CERSUDRAFT_96166</name>
</gene>
<proteinExistence type="predicted"/>
<accession>M2QV56</accession>
<sequence>MFLRRLRASIATADASVSVLVTHCTTHPVSYLANTIHGDSHSVPKYTLNEVPSANVCPVSTYPGRGTSRTTLQPETLIRTLQQSASAPAHADEHHGRPVSASVHAIRAPAGLPATTDYVHQHPPATSAHDYNDSAQRAVPPTPPRGRTALVPQPATTQAALTAPGPA</sequence>
<feature type="compositionally biased region" description="Low complexity" evidence="1">
    <location>
        <begin position="152"/>
        <end position="167"/>
    </location>
</feature>
<feature type="region of interest" description="Disordered" evidence="1">
    <location>
        <begin position="82"/>
        <end position="101"/>
    </location>
</feature>
<organism evidence="2 3">
    <name type="scientific">Ceriporiopsis subvermispora (strain B)</name>
    <name type="common">White-rot fungus</name>
    <name type="synonym">Gelatoporia subvermispora</name>
    <dbReference type="NCBI Taxonomy" id="914234"/>
    <lineage>
        <taxon>Eukaryota</taxon>
        <taxon>Fungi</taxon>
        <taxon>Dikarya</taxon>
        <taxon>Basidiomycota</taxon>
        <taxon>Agaricomycotina</taxon>
        <taxon>Agaricomycetes</taxon>
        <taxon>Polyporales</taxon>
        <taxon>Gelatoporiaceae</taxon>
        <taxon>Gelatoporia</taxon>
    </lineage>
</organism>
<dbReference type="Proteomes" id="UP000016930">
    <property type="component" value="Unassembled WGS sequence"/>
</dbReference>
<evidence type="ECO:0000256" key="1">
    <source>
        <dbReference type="SAM" id="MobiDB-lite"/>
    </source>
</evidence>
<dbReference type="AlphaFoldDB" id="M2QV56"/>
<evidence type="ECO:0000313" key="3">
    <source>
        <dbReference type="Proteomes" id="UP000016930"/>
    </source>
</evidence>
<feature type="region of interest" description="Disordered" evidence="1">
    <location>
        <begin position="115"/>
        <end position="167"/>
    </location>
</feature>
<dbReference type="EMBL" id="KB445799">
    <property type="protein sequence ID" value="EMD35940.1"/>
    <property type="molecule type" value="Genomic_DNA"/>
</dbReference>
<protein>
    <submittedName>
        <fullName evidence="2">Uncharacterized protein</fullName>
    </submittedName>
</protein>
<reference evidence="2 3" key="1">
    <citation type="journal article" date="2012" name="Proc. Natl. Acad. Sci. U.S.A.">
        <title>Comparative genomics of Ceriporiopsis subvermispora and Phanerochaete chrysosporium provide insight into selective ligninolysis.</title>
        <authorList>
            <person name="Fernandez-Fueyo E."/>
            <person name="Ruiz-Duenas F.J."/>
            <person name="Ferreira P."/>
            <person name="Floudas D."/>
            <person name="Hibbett D.S."/>
            <person name="Canessa P."/>
            <person name="Larrondo L.F."/>
            <person name="James T.Y."/>
            <person name="Seelenfreund D."/>
            <person name="Lobos S."/>
            <person name="Polanco R."/>
            <person name="Tello M."/>
            <person name="Honda Y."/>
            <person name="Watanabe T."/>
            <person name="Watanabe T."/>
            <person name="Ryu J.S."/>
            <person name="Kubicek C.P."/>
            <person name="Schmoll M."/>
            <person name="Gaskell J."/>
            <person name="Hammel K.E."/>
            <person name="St John F.J."/>
            <person name="Vanden Wymelenberg A."/>
            <person name="Sabat G."/>
            <person name="Splinter BonDurant S."/>
            <person name="Syed K."/>
            <person name="Yadav J.S."/>
            <person name="Doddapaneni H."/>
            <person name="Subramanian V."/>
            <person name="Lavin J.L."/>
            <person name="Oguiza J.A."/>
            <person name="Perez G."/>
            <person name="Pisabarro A.G."/>
            <person name="Ramirez L."/>
            <person name="Santoyo F."/>
            <person name="Master E."/>
            <person name="Coutinho P.M."/>
            <person name="Henrissat B."/>
            <person name="Lombard V."/>
            <person name="Magnuson J.K."/>
            <person name="Kuees U."/>
            <person name="Hori C."/>
            <person name="Igarashi K."/>
            <person name="Samejima M."/>
            <person name="Held B.W."/>
            <person name="Barry K.W."/>
            <person name="LaButti K.M."/>
            <person name="Lapidus A."/>
            <person name="Lindquist E.A."/>
            <person name="Lucas S.M."/>
            <person name="Riley R."/>
            <person name="Salamov A.A."/>
            <person name="Hoffmeister D."/>
            <person name="Schwenk D."/>
            <person name="Hadar Y."/>
            <person name="Yarden O."/>
            <person name="de Vries R.P."/>
            <person name="Wiebenga A."/>
            <person name="Stenlid J."/>
            <person name="Eastwood D."/>
            <person name="Grigoriev I.V."/>
            <person name="Berka R.M."/>
            <person name="Blanchette R.A."/>
            <person name="Kersten P."/>
            <person name="Martinez A.T."/>
            <person name="Vicuna R."/>
            <person name="Cullen D."/>
        </authorList>
    </citation>
    <scope>NUCLEOTIDE SEQUENCE [LARGE SCALE GENOMIC DNA]</scope>
    <source>
        <strain evidence="2 3">B</strain>
    </source>
</reference>
<name>M2QV56_CERS8</name>
<evidence type="ECO:0000313" key="2">
    <source>
        <dbReference type="EMBL" id="EMD35940.1"/>
    </source>
</evidence>
<dbReference type="HOGENOM" id="CLU_1594322_0_0_1"/>
<keyword evidence="3" id="KW-1185">Reference proteome</keyword>